<dbReference type="Proteomes" id="UP000776164">
    <property type="component" value="Unassembled WGS sequence"/>
</dbReference>
<keyword evidence="2" id="KW-1185">Reference proteome</keyword>
<keyword evidence="1" id="KW-0418">Kinase</keyword>
<keyword evidence="1" id="KW-0808">Transferase</keyword>
<name>A0ABS2L2Z0_9MICO</name>
<dbReference type="EMBL" id="JAFBBU010000001">
    <property type="protein sequence ID" value="MBM7470851.1"/>
    <property type="molecule type" value="Genomic_DNA"/>
</dbReference>
<reference evidence="1 2" key="1">
    <citation type="submission" date="2021-01" db="EMBL/GenBank/DDBJ databases">
        <title>Sequencing the genomes of 1000 actinobacteria strains.</title>
        <authorList>
            <person name="Klenk H.-P."/>
        </authorList>
    </citation>
    <scope>NUCLEOTIDE SEQUENCE [LARGE SCALE GENOMIC DNA]</scope>
    <source>
        <strain evidence="1 2">DSM 13057</strain>
    </source>
</reference>
<dbReference type="RefSeq" id="WP_307827012.1">
    <property type="nucleotide sequence ID" value="NZ_BAAAHT010000018.1"/>
</dbReference>
<comment type="caution">
    <text evidence="1">The sequence shown here is derived from an EMBL/GenBank/DDBJ whole genome shotgun (WGS) entry which is preliminary data.</text>
</comment>
<evidence type="ECO:0000313" key="1">
    <source>
        <dbReference type="EMBL" id="MBM7470851.1"/>
    </source>
</evidence>
<sequence length="266" mass="27555">MTPSDADSADADAALAATAATPAALTGLDTLARHAIALMVPGQRVLLGITGSPGAGKTTLAISLAARVVELLAAEAAEAGRAGDAADAGEAGGQAHRGTAVHLPMDGYHLANATLDRLGTHDRKGAIDTFDGWGFVALLNRLRVELDHTVYAPSFDRSVDEGVAGEIAVTPDARLVIVEGNYLLVDQSPWSSVAGLLAESWFCETNDEERLRRLVARHERHGRSPEAAEAWASTVDGANAILIEASRPRATIVVSGVDASIIRSAG</sequence>
<gene>
    <name evidence="1" type="ORF">JOE66_000485</name>
</gene>
<dbReference type="PANTHER" id="PTHR10285">
    <property type="entry name" value="URIDINE KINASE"/>
    <property type="match status" value="1"/>
</dbReference>
<dbReference type="Gene3D" id="3.40.50.300">
    <property type="entry name" value="P-loop containing nucleotide triphosphate hydrolases"/>
    <property type="match status" value="3"/>
</dbReference>
<protein>
    <submittedName>
        <fullName evidence="1">Pantothenate kinase</fullName>
    </submittedName>
</protein>
<proteinExistence type="predicted"/>
<dbReference type="InterPro" id="IPR027417">
    <property type="entry name" value="P-loop_NTPase"/>
</dbReference>
<accession>A0ABS2L2Z0</accession>
<evidence type="ECO:0000313" key="2">
    <source>
        <dbReference type="Proteomes" id="UP000776164"/>
    </source>
</evidence>
<dbReference type="GO" id="GO:0016301">
    <property type="term" value="F:kinase activity"/>
    <property type="evidence" value="ECO:0007669"/>
    <property type="project" value="UniProtKB-KW"/>
</dbReference>
<organism evidence="1 2">
    <name type="scientific">Subtercola frigoramans</name>
    <dbReference type="NCBI Taxonomy" id="120298"/>
    <lineage>
        <taxon>Bacteria</taxon>
        <taxon>Bacillati</taxon>
        <taxon>Actinomycetota</taxon>
        <taxon>Actinomycetes</taxon>
        <taxon>Micrococcales</taxon>
        <taxon>Microbacteriaceae</taxon>
        <taxon>Subtercola</taxon>
    </lineage>
</organism>
<dbReference type="NCBIfam" id="NF006743">
    <property type="entry name" value="PRK09270.1-2"/>
    <property type="match status" value="1"/>
</dbReference>
<dbReference type="SUPFAM" id="SSF52540">
    <property type="entry name" value="P-loop containing nucleoside triphosphate hydrolases"/>
    <property type="match status" value="1"/>
</dbReference>